<evidence type="ECO:0000256" key="3">
    <source>
        <dbReference type="ARBA" id="ARBA00022679"/>
    </source>
</evidence>
<evidence type="ECO:0000256" key="1">
    <source>
        <dbReference type="ARBA" id="ARBA00000085"/>
    </source>
</evidence>
<dbReference type="GO" id="GO:0000160">
    <property type="term" value="P:phosphorelay signal transduction system"/>
    <property type="evidence" value="ECO:0007669"/>
    <property type="project" value="UniProtKB-KW"/>
</dbReference>
<dbReference type="PANTHER" id="PTHR43711:SF1">
    <property type="entry name" value="HISTIDINE KINASE 1"/>
    <property type="match status" value="1"/>
</dbReference>
<name>V6JIU7_STRRC</name>
<dbReference type="InterPro" id="IPR004358">
    <property type="entry name" value="Sig_transdc_His_kin-like_C"/>
</dbReference>
<dbReference type="GO" id="GO:0004673">
    <property type="term" value="F:protein histidine kinase activity"/>
    <property type="evidence" value="ECO:0007669"/>
    <property type="project" value="UniProtKB-EC"/>
</dbReference>
<comment type="catalytic activity">
    <reaction evidence="1">
        <text>ATP + protein L-histidine = ADP + protein N-phospho-L-histidine.</text>
        <dbReference type="EC" id="2.7.13.3"/>
    </reaction>
</comment>
<evidence type="ECO:0000313" key="8">
    <source>
        <dbReference type="EMBL" id="EST19765.1"/>
    </source>
</evidence>
<evidence type="ECO:0000313" key="9">
    <source>
        <dbReference type="Proteomes" id="UP000017984"/>
    </source>
</evidence>
<dbReference type="SMART" id="SM00387">
    <property type="entry name" value="HATPase_c"/>
    <property type="match status" value="1"/>
</dbReference>
<keyword evidence="4" id="KW-0418">Kinase</keyword>
<dbReference type="STRING" id="1352936.M878_41350"/>
<comment type="caution">
    <text evidence="8">The sequence shown here is derived from an EMBL/GenBank/DDBJ whole genome shotgun (WGS) entry which is preliminary data.</text>
</comment>
<dbReference type="InterPro" id="IPR050736">
    <property type="entry name" value="Sensor_HK_Regulatory"/>
</dbReference>
<dbReference type="EC" id="2.7.13.3" evidence="2"/>
<dbReference type="Pfam" id="PF02518">
    <property type="entry name" value="HATPase_c"/>
    <property type="match status" value="1"/>
</dbReference>
<sequence>MRAGRRLRSTRSPPTGSQPEPPGVALRTEADDAAWLDADPVPMRQALGNLVSNAPRHTPADGTVTLAAHRDGMDVVRIVTVTGAGIVPEDLPHVFDRFWRAAKSRGRRTGGSGLGLPIVGRLVAAHGGTADAAGEPGEGAV</sequence>
<dbReference type="Gene3D" id="3.30.565.10">
    <property type="entry name" value="Histidine kinase-like ATPase, C-terminal domain"/>
    <property type="match status" value="1"/>
</dbReference>
<dbReference type="PROSITE" id="PS50109">
    <property type="entry name" value="HIS_KIN"/>
    <property type="match status" value="1"/>
</dbReference>
<dbReference type="PRINTS" id="PR00344">
    <property type="entry name" value="BCTRLSENSOR"/>
</dbReference>
<dbReference type="CDD" id="cd00075">
    <property type="entry name" value="HATPase"/>
    <property type="match status" value="1"/>
</dbReference>
<keyword evidence="3" id="KW-0808">Transferase</keyword>
<keyword evidence="5" id="KW-0902">Two-component regulatory system</keyword>
<dbReference type="PATRIC" id="fig|1352936.5.peg.8560"/>
<organism evidence="8 9">
    <name type="scientific">Streptomyces roseochromogenus subsp. oscitans DS 12.976</name>
    <dbReference type="NCBI Taxonomy" id="1352936"/>
    <lineage>
        <taxon>Bacteria</taxon>
        <taxon>Bacillati</taxon>
        <taxon>Actinomycetota</taxon>
        <taxon>Actinomycetes</taxon>
        <taxon>Kitasatosporales</taxon>
        <taxon>Streptomycetaceae</taxon>
        <taxon>Streptomyces</taxon>
    </lineage>
</organism>
<feature type="region of interest" description="Disordered" evidence="6">
    <location>
        <begin position="1"/>
        <end position="25"/>
    </location>
</feature>
<dbReference type="SUPFAM" id="SSF55874">
    <property type="entry name" value="ATPase domain of HSP90 chaperone/DNA topoisomerase II/histidine kinase"/>
    <property type="match status" value="1"/>
</dbReference>
<gene>
    <name evidence="8" type="ORF">M878_41350</name>
</gene>
<evidence type="ECO:0000256" key="5">
    <source>
        <dbReference type="ARBA" id="ARBA00023012"/>
    </source>
</evidence>
<evidence type="ECO:0000256" key="6">
    <source>
        <dbReference type="SAM" id="MobiDB-lite"/>
    </source>
</evidence>
<dbReference type="Proteomes" id="UP000017984">
    <property type="component" value="Chromosome"/>
</dbReference>
<reference evidence="8 9" key="1">
    <citation type="journal article" date="2014" name="Genome Announc.">
        <title>Draft Genome Sequence of Streptomyces roseochromogenes subsp. oscitans DS 12.976, Producer of the Aminocoumarin Antibiotic Clorobiocin.</title>
        <authorList>
            <person name="Ruckert C."/>
            <person name="Kalinowski J."/>
            <person name="Heide L."/>
            <person name="Apel A.K."/>
        </authorList>
    </citation>
    <scope>NUCLEOTIDE SEQUENCE [LARGE SCALE GENOMIC DNA]</scope>
    <source>
        <strain evidence="8 9">DS 12.976</strain>
    </source>
</reference>
<dbReference type="InterPro" id="IPR005467">
    <property type="entry name" value="His_kinase_dom"/>
</dbReference>
<dbReference type="HOGENOM" id="CLU_000445_89_31_11"/>
<dbReference type="InterPro" id="IPR036890">
    <property type="entry name" value="HATPase_C_sf"/>
</dbReference>
<evidence type="ECO:0000256" key="4">
    <source>
        <dbReference type="ARBA" id="ARBA00022777"/>
    </source>
</evidence>
<keyword evidence="9" id="KW-1185">Reference proteome</keyword>
<dbReference type="PANTHER" id="PTHR43711">
    <property type="entry name" value="TWO-COMPONENT HISTIDINE KINASE"/>
    <property type="match status" value="1"/>
</dbReference>
<protein>
    <recommendedName>
        <fullName evidence="2">histidine kinase</fullName>
        <ecNumber evidence="2">2.7.13.3</ecNumber>
    </recommendedName>
</protein>
<dbReference type="InterPro" id="IPR003594">
    <property type="entry name" value="HATPase_dom"/>
</dbReference>
<proteinExistence type="predicted"/>
<feature type="domain" description="Histidine kinase" evidence="7">
    <location>
        <begin position="23"/>
        <end position="141"/>
    </location>
</feature>
<evidence type="ECO:0000256" key="2">
    <source>
        <dbReference type="ARBA" id="ARBA00012438"/>
    </source>
</evidence>
<evidence type="ECO:0000259" key="7">
    <source>
        <dbReference type="PROSITE" id="PS50109"/>
    </source>
</evidence>
<dbReference type="AlphaFoldDB" id="V6JIU7"/>
<accession>V6JIU7</accession>
<dbReference type="EMBL" id="AWQX01000369">
    <property type="protein sequence ID" value="EST19765.1"/>
    <property type="molecule type" value="Genomic_DNA"/>
</dbReference>